<evidence type="ECO:0000313" key="3">
    <source>
        <dbReference type="Proteomes" id="UP000785679"/>
    </source>
</evidence>
<name>A0A8J8SYW3_HALGN</name>
<accession>A0A8J8SYW3</accession>
<proteinExistence type="predicted"/>
<keyword evidence="1" id="KW-0732">Signal</keyword>
<gene>
    <name evidence="2" type="ORF">FGO68_gene10580</name>
</gene>
<dbReference type="EMBL" id="RRYP01015753">
    <property type="protein sequence ID" value="TNV75363.1"/>
    <property type="molecule type" value="Genomic_DNA"/>
</dbReference>
<dbReference type="Proteomes" id="UP000785679">
    <property type="component" value="Unassembled WGS sequence"/>
</dbReference>
<reference evidence="2" key="1">
    <citation type="submission" date="2019-06" db="EMBL/GenBank/DDBJ databases">
        <authorList>
            <person name="Zheng W."/>
        </authorList>
    </citation>
    <scope>NUCLEOTIDE SEQUENCE</scope>
    <source>
        <strain evidence="2">QDHG01</strain>
    </source>
</reference>
<comment type="caution">
    <text evidence="2">The sequence shown here is derived from an EMBL/GenBank/DDBJ whole genome shotgun (WGS) entry which is preliminary data.</text>
</comment>
<feature type="chain" id="PRO_5035167296" evidence="1">
    <location>
        <begin position="26"/>
        <end position="178"/>
    </location>
</feature>
<dbReference type="AlphaFoldDB" id="A0A8J8SYW3"/>
<protein>
    <submittedName>
        <fullName evidence="2">Uncharacterized protein</fullName>
    </submittedName>
</protein>
<organism evidence="2 3">
    <name type="scientific">Halteria grandinella</name>
    <dbReference type="NCBI Taxonomy" id="5974"/>
    <lineage>
        <taxon>Eukaryota</taxon>
        <taxon>Sar</taxon>
        <taxon>Alveolata</taxon>
        <taxon>Ciliophora</taxon>
        <taxon>Intramacronucleata</taxon>
        <taxon>Spirotrichea</taxon>
        <taxon>Stichotrichia</taxon>
        <taxon>Sporadotrichida</taxon>
        <taxon>Halteriidae</taxon>
        <taxon>Halteria</taxon>
    </lineage>
</organism>
<evidence type="ECO:0000313" key="2">
    <source>
        <dbReference type="EMBL" id="TNV75363.1"/>
    </source>
</evidence>
<feature type="signal peptide" evidence="1">
    <location>
        <begin position="1"/>
        <end position="25"/>
    </location>
</feature>
<keyword evidence="3" id="KW-1185">Reference proteome</keyword>
<evidence type="ECO:0000256" key="1">
    <source>
        <dbReference type="SAM" id="SignalP"/>
    </source>
</evidence>
<sequence>MRDQYQYIKMRFALLPLLLTSLTASQDCQQQCMAIYHTNTPEYKSCVQQTCATSCSLCIQSYQSCVTKTPGPHCLGSYDLCMGGCSWSNKASSLLMTGIDACNQCEHDHDACIDENPYEWKQCFDSFDSCIGECSQTIILLTYDECRQCQERYQQCVRENPYAWQACEREASSCSSKC</sequence>